<dbReference type="Proteomes" id="UP001428817">
    <property type="component" value="Unassembled WGS sequence"/>
</dbReference>
<keyword evidence="3" id="KW-1185">Reference proteome</keyword>
<proteinExistence type="predicted"/>
<evidence type="ECO:0000313" key="2">
    <source>
        <dbReference type="EMBL" id="GAA5154326.1"/>
    </source>
</evidence>
<evidence type="ECO:0000256" key="1">
    <source>
        <dbReference type="SAM" id="Phobius"/>
    </source>
</evidence>
<gene>
    <name evidence="2" type="ORF">GCM10023321_25940</name>
</gene>
<keyword evidence="1" id="KW-0812">Transmembrane</keyword>
<organism evidence="2 3">
    <name type="scientific">Pseudonocardia eucalypti</name>
    <dbReference type="NCBI Taxonomy" id="648755"/>
    <lineage>
        <taxon>Bacteria</taxon>
        <taxon>Bacillati</taxon>
        <taxon>Actinomycetota</taxon>
        <taxon>Actinomycetes</taxon>
        <taxon>Pseudonocardiales</taxon>
        <taxon>Pseudonocardiaceae</taxon>
        <taxon>Pseudonocardia</taxon>
    </lineage>
</organism>
<feature type="transmembrane region" description="Helical" evidence="1">
    <location>
        <begin position="134"/>
        <end position="151"/>
    </location>
</feature>
<comment type="caution">
    <text evidence="2">The sequence shown here is derived from an EMBL/GenBank/DDBJ whole genome shotgun (WGS) entry which is preliminary data.</text>
</comment>
<keyword evidence="1" id="KW-0472">Membrane</keyword>
<accession>A0ABP9PYL2</accession>
<evidence type="ECO:0000313" key="3">
    <source>
        <dbReference type="Proteomes" id="UP001428817"/>
    </source>
</evidence>
<protein>
    <submittedName>
        <fullName evidence="2">Uncharacterized protein</fullName>
    </submittedName>
</protein>
<feature type="transmembrane region" description="Helical" evidence="1">
    <location>
        <begin position="14"/>
        <end position="37"/>
    </location>
</feature>
<sequence>MIRTRRFLWLLLPIVLWLSHILDTVLFVGIALAVVFWICIHRYPTRGSLLTFLVLLQMGVVIFLAWGLVLSGRVELRWYFAILILEAICLVGIWRWKRFAALLLIMLLVADAVRGNFVGGNAFGSLRGPGLEDLQALVLGVGWIGLWIAACKRKWSQFT</sequence>
<keyword evidence="1" id="KW-1133">Transmembrane helix</keyword>
<feature type="transmembrane region" description="Helical" evidence="1">
    <location>
        <begin position="49"/>
        <end position="70"/>
    </location>
</feature>
<feature type="transmembrane region" description="Helical" evidence="1">
    <location>
        <begin position="76"/>
        <end position="94"/>
    </location>
</feature>
<name>A0ABP9PYL2_9PSEU</name>
<dbReference type="EMBL" id="BAABJP010000008">
    <property type="protein sequence ID" value="GAA5154326.1"/>
    <property type="molecule type" value="Genomic_DNA"/>
</dbReference>
<reference evidence="3" key="1">
    <citation type="journal article" date="2019" name="Int. J. Syst. Evol. Microbiol.">
        <title>The Global Catalogue of Microorganisms (GCM) 10K type strain sequencing project: providing services to taxonomists for standard genome sequencing and annotation.</title>
        <authorList>
            <consortium name="The Broad Institute Genomics Platform"/>
            <consortium name="The Broad Institute Genome Sequencing Center for Infectious Disease"/>
            <person name="Wu L."/>
            <person name="Ma J."/>
        </authorList>
    </citation>
    <scope>NUCLEOTIDE SEQUENCE [LARGE SCALE GENOMIC DNA]</scope>
    <source>
        <strain evidence="3">JCM 18303</strain>
    </source>
</reference>